<dbReference type="HOGENOM" id="CLU_053381_0_0_1"/>
<protein>
    <submittedName>
        <fullName evidence="2">Uncharacterized protein</fullName>
    </submittedName>
</protein>
<organism evidence="2 3">
    <name type="scientific">Hapsidospora chrysogenum (strain ATCC 11550 / CBS 779.69 / DSM 880 / IAM 14645 / JCM 23072 / IMI 49137)</name>
    <name type="common">Acremonium chrysogenum</name>
    <dbReference type="NCBI Taxonomy" id="857340"/>
    <lineage>
        <taxon>Eukaryota</taxon>
        <taxon>Fungi</taxon>
        <taxon>Dikarya</taxon>
        <taxon>Ascomycota</taxon>
        <taxon>Pezizomycotina</taxon>
        <taxon>Sordariomycetes</taxon>
        <taxon>Hypocreomycetidae</taxon>
        <taxon>Hypocreales</taxon>
        <taxon>Bionectriaceae</taxon>
        <taxon>Hapsidospora</taxon>
    </lineage>
</organism>
<dbReference type="Gene3D" id="2.60.40.420">
    <property type="entry name" value="Cupredoxins - blue copper proteins"/>
    <property type="match status" value="1"/>
</dbReference>
<name>A0A086TG76_HAPC1</name>
<dbReference type="PANTHER" id="PTHR34883:SF4">
    <property type="entry name" value="CUPREDOXIN"/>
    <property type="match status" value="1"/>
</dbReference>
<evidence type="ECO:0000313" key="3">
    <source>
        <dbReference type="Proteomes" id="UP000029964"/>
    </source>
</evidence>
<dbReference type="STRING" id="857340.A0A086TG76"/>
<reference evidence="3" key="1">
    <citation type="journal article" date="2014" name="Genome Announc.">
        <title>Genome sequence and annotation of Acremonium chrysogenum, producer of the beta-lactam antibiotic cephalosporin C.</title>
        <authorList>
            <person name="Terfehr D."/>
            <person name="Dahlmann T.A."/>
            <person name="Specht T."/>
            <person name="Zadra I."/>
            <person name="Kuernsteiner H."/>
            <person name="Kueck U."/>
        </authorList>
    </citation>
    <scope>NUCLEOTIDE SEQUENCE [LARGE SCALE GENOMIC DNA]</scope>
    <source>
        <strain evidence="3">ATCC 11550 / CBS 779.69 / DSM 880 / IAM 14645 / JCM 23072 / IMI 49137</strain>
    </source>
</reference>
<dbReference type="CDD" id="cd00920">
    <property type="entry name" value="Cupredoxin"/>
    <property type="match status" value="1"/>
</dbReference>
<dbReference type="InterPro" id="IPR008972">
    <property type="entry name" value="Cupredoxin"/>
</dbReference>
<evidence type="ECO:0000256" key="1">
    <source>
        <dbReference type="SAM" id="MobiDB-lite"/>
    </source>
</evidence>
<dbReference type="InterPro" id="IPR052953">
    <property type="entry name" value="Ser-rich/MCO-related"/>
</dbReference>
<accession>A0A086TG76</accession>
<gene>
    <name evidence="2" type="ORF">ACRE_007550</name>
</gene>
<sequence>MKFSTALALGLAPLSMARKVRNVYTPSRRDGHLVKGKEEHVVPPAEHVAPPPAEHVAPPAEHVAPPAEHAWPPANHQIIDEMKGHGFTAHAKTEIIIIWANPGAGAEKTTYNEKLPVTQTGKEQPPAAAATHTVKVGGPGGLVYQPEQLEDVPVGDMIVFEFLAQNHTVTQSGFDTPCEPLEGGMDTGHQPNPDNSVVPAPQVAMQVTDSKPLWFYCKTGNHCGSGMVFSVNPTKEKTHAQFKEKAIAQKGEGESTPITGGEPAKPDESAKPEEPPAGESPPADVVGGGEVAKPGKGVIGEDGSCHCMVSCATGSFPSEVQGIGATGGHSGALPARMAGIV</sequence>
<feature type="compositionally biased region" description="Basic and acidic residues" evidence="1">
    <location>
        <begin position="264"/>
        <end position="274"/>
    </location>
</feature>
<dbReference type="EMBL" id="JPKY01000004">
    <property type="protein sequence ID" value="KFH48358.1"/>
    <property type="molecule type" value="Genomic_DNA"/>
</dbReference>
<dbReference type="AlphaFoldDB" id="A0A086TG76"/>
<dbReference type="Proteomes" id="UP000029964">
    <property type="component" value="Unassembled WGS sequence"/>
</dbReference>
<proteinExistence type="predicted"/>
<dbReference type="PANTHER" id="PTHR34883">
    <property type="entry name" value="SERINE-RICH PROTEIN, PUTATIVE-RELATED-RELATED"/>
    <property type="match status" value="1"/>
</dbReference>
<comment type="caution">
    <text evidence="2">The sequence shown here is derived from an EMBL/GenBank/DDBJ whole genome shotgun (WGS) entry which is preliminary data.</text>
</comment>
<feature type="region of interest" description="Disordered" evidence="1">
    <location>
        <begin position="247"/>
        <end position="295"/>
    </location>
</feature>
<dbReference type="OrthoDB" id="1921208at2759"/>
<evidence type="ECO:0000313" key="2">
    <source>
        <dbReference type="EMBL" id="KFH48358.1"/>
    </source>
</evidence>
<dbReference type="SUPFAM" id="SSF49503">
    <property type="entry name" value="Cupredoxins"/>
    <property type="match status" value="1"/>
</dbReference>
<keyword evidence="3" id="KW-1185">Reference proteome</keyword>